<proteinExistence type="predicted"/>
<evidence type="ECO:0000313" key="2">
    <source>
        <dbReference type="Proteomes" id="UP001239111"/>
    </source>
</evidence>
<evidence type="ECO:0000313" key="1">
    <source>
        <dbReference type="EMBL" id="KAJ8671852.1"/>
    </source>
</evidence>
<comment type="caution">
    <text evidence="1">The sequence shown here is derived from an EMBL/GenBank/DDBJ whole genome shotgun (WGS) entry which is preliminary data.</text>
</comment>
<sequence>MSDSGKTDGNLSPSETVRNELSGGDNPTPGIGRGRGTRRGRGRGAALQPEARPRTRSSSKNKKNQDEPEAQLASPNSSKAGSGRVVIPANDVFNSSSENLSAPSRSESPDPPPTAQEYRFGDVPPQQGLLDGPRLLVPPENERNQGVSRSDPEIRNGNANPRVPTDTPAILLGMKNRQQAFQSRIEEQAMRLSRIEKLSAQIEKIQLNQGNVLNSHANRLDVVENDVRYVSAQAAEVKSQTRELSQSVAHHSECIDNLTGLIEGCNSLITKGSDSRQKLRDDLEKTQKELKDIARKTSSDGSVFWKRDQVGSRRWQEGAEASSPGEERSPEVEEASLGPHGRIRGEVGAGRAAAASAAREASGKNCPEGEALGQEGASSPRENAETRRCEETSSDLLQNGVYPQKEGNSMFSAATTECDVGEGIAGAEQLIEEIIKAILPHLNKLLLARRQFENKRRIVDFKRRVLLVVEHEGVSLPSGPLSHKFRTAYRLVHARNPPPDDMLLAEDDVIGNGSDNEGDASDVTSNVAEPRNSDEEDNAEIDWCAVEPESVEERYIEAESYSAEPEQSGVEERSGPCYPENSDTRSSSSELDSDVSYEFTYEEEEDINRPVRVLTPTAETYSPTAELFRESSHRNHKMSLEYRYDEAMW</sequence>
<keyword evidence="2" id="KW-1185">Reference proteome</keyword>
<dbReference type="EMBL" id="CM056743">
    <property type="protein sequence ID" value="KAJ8671852.1"/>
    <property type="molecule type" value="Genomic_DNA"/>
</dbReference>
<protein>
    <submittedName>
        <fullName evidence="1">Uncharacterized protein</fullName>
    </submittedName>
</protein>
<accession>A0ACC2NL69</accession>
<organism evidence="1 2">
    <name type="scientific">Eretmocerus hayati</name>
    <dbReference type="NCBI Taxonomy" id="131215"/>
    <lineage>
        <taxon>Eukaryota</taxon>
        <taxon>Metazoa</taxon>
        <taxon>Ecdysozoa</taxon>
        <taxon>Arthropoda</taxon>
        <taxon>Hexapoda</taxon>
        <taxon>Insecta</taxon>
        <taxon>Pterygota</taxon>
        <taxon>Neoptera</taxon>
        <taxon>Endopterygota</taxon>
        <taxon>Hymenoptera</taxon>
        <taxon>Apocrita</taxon>
        <taxon>Proctotrupomorpha</taxon>
        <taxon>Chalcidoidea</taxon>
        <taxon>Aphelinidae</taxon>
        <taxon>Aphelininae</taxon>
        <taxon>Eretmocerus</taxon>
    </lineage>
</organism>
<reference evidence="1" key="1">
    <citation type="submission" date="2023-04" db="EMBL/GenBank/DDBJ databases">
        <title>A chromosome-level genome assembly of the parasitoid wasp Eretmocerus hayati.</title>
        <authorList>
            <person name="Zhong Y."/>
            <person name="Liu S."/>
            <person name="Liu Y."/>
        </authorList>
    </citation>
    <scope>NUCLEOTIDE SEQUENCE</scope>
    <source>
        <strain evidence="1">ZJU_SS_LIU_2023</strain>
    </source>
</reference>
<dbReference type="Proteomes" id="UP001239111">
    <property type="component" value="Chromosome 3"/>
</dbReference>
<name>A0ACC2NL69_9HYME</name>
<gene>
    <name evidence="1" type="ORF">QAD02_003111</name>
</gene>